<accession>A0A081QQ99</accession>
<dbReference type="EMBL" id="JPFY01000013">
    <property type="protein sequence ID" value="KEQ45122.1"/>
    <property type="molecule type" value="Genomic_DNA"/>
</dbReference>
<organism evidence="1 2">
    <name type="scientific">Streptococcus mitis</name>
    <dbReference type="NCBI Taxonomy" id="28037"/>
    <lineage>
        <taxon>Bacteria</taxon>
        <taxon>Bacillati</taxon>
        <taxon>Bacillota</taxon>
        <taxon>Bacilli</taxon>
        <taxon>Lactobacillales</taxon>
        <taxon>Streptococcaceae</taxon>
        <taxon>Streptococcus</taxon>
        <taxon>Streptococcus mitis group</taxon>
    </lineage>
</organism>
<evidence type="ECO:0000313" key="2">
    <source>
        <dbReference type="Proteomes" id="UP000028089"/>
    </source>
</evidence>
<dbReference type="PATRIC" id="fig|28037.93.peg.1173"/>
<proteinExistence type="predicted"/>
<name>A0A081QQ99_STRMT</name>
<sequence length="114" mass="12474">MVFTYTDKQLNELNQGKNVYSSNPEYAKRKGYKIVTPSPKNKGETNTIISDSQEFRVVATKSDSGTGFDGLAVAPIANGKPDYKSIAVIAAGTDPWSPTEIDKSEITFPYYSVI</sequence>
<gene>
    <name evidence="1" type="ORF">SK578_1219</name>
</gene>
<protein>
    <submittedName>
        <fullName evidence="1">Uncharacterized protein</fullName>
    </submittedName>
</protein>
<dbReference type="Proteomes" id="UP000028089">
    <property type="component" value="Unassembled WGS sequence"/>
</dbReference>
<comment type="caution">
    <text evidence="1">The sequence shown here is derived from an EMBL/GenBank/DDBJ whole genome shotgun (WGS) entry which is preliminary data.</text>
</comment>
<dbReference type="AlphaFoldDB" id="A0A081QQ99"/>
<reference evidence="1 2" key="1">
    <citation type="submission" date="2014-05" db="EMBL/GenBank/DDBJ databases">
        <authorList>
            <person name="Daugherty S.C."/>
            <person name="Tallon L.J."/>
            <person name="Sadzewicz L."/>
            <person name="Kilian M."/>
            <person name="Tettelin H."/>
        </authorList>
    </citation>
    <scope>NUCLEOTIDE SEQUENCE [LARGE SCALE GENOMIC DNA]</scope>
    <source>
        <strain evidence="1 2">SK578</strain>
    </source>
</reference>
<evidence type="ECO:0000313" key="1">
    <source>
        <dbReference type="EMBL" id="KEQ45122.1"/>
    </source>
</evidence>
<dbReference type="RefSeq" id="WP_042751196.1">
    <property type="nucleotide sequence ID" value="NZ_JPFY01000013.1"/>
</dbReference>